<evidence type="ECO:0000256" key="4">
    <source>
        <dbReference type="ARBA" id="ARBA00022825"/>
    </source>
</evidence>
<proteinExistence type="inferred from homology"/>
<sequence length="192" mass="21592">MKDFLKFTFATVTGIILSCIVLFFISIVAFFSIIMSSGSREIIVKENSILMLDFNGDLMERITDNPLDRILGTELNSYSYGLDDILSSIQKAKENENIKGLYLQATNLSASYASLLEIRNALLDFKSTGKFIITYGDYYTQKLYYLSSVADKVMLNPCGGIEWKGLASKPVFFKNVLQKIGVEMQVFKVGTY</sequence>
<evidence type="ECO:0000256" key="3">
    <source>
        <dbReference type="ARBA" id="ARBA00022801"/>
    </source>
</evidence>
<dbReference type="SUPFAM" id="SSF52096">
    <property type="entry name" value="ClpP/crotonase"/>
    <property type="match status" value="1"/>
</dbReference>
<dbReference type="InterPro" id="IPR029045">
    <property type="entry name" value="ClpP/crotonase-like_dom_sf"/>
</dbReference>
<name>A0A5J4QD07_9ZZZZ</name>
<dbReference type="InterPro" id="IPR047217">
    <property type="entry name" value="S49_SppA_67K_type_N"/>
</dbReference>
<dbReference type="Gene3D" id="3.90.226.10">
    <property type="entry name" value="2-enoyl-CoA Hydratase, Chain A, domain 1"/>
    <property type="match status" value="1"/>
</dbReference>
<keyword evidence="2 7" id="KW-0645">Protease</keyword>
<dbReference type="Pfam" id="PF01343">
    <property type="entry name" value="Peptidase_S49"/>
    <property type="match status" value="1"/>
</dbReference>
<reference evidence="7" key="1">
    <citation type="submission" date="2019-03" db="EMBL/GenBank/DDBJ databases">
        <title>Single cell metagenomics reveals metabolic interactions within the superorganism composed of flagellate Streblomastix strix and complex community of Bacteroidetes bacteria on its surface.</title>
        <authorList>
            <person name="Treitli S.C."/>
            <person name="Kolisko M."/>
            <person name="Husnik F."/>
            <person name="Keeling P."/>
            <person name="Hampl V."/>
        </authorList>
    </citation>
    <scope>NUCLEOTIDE SEQUENCE</scope>
    <source>
        <strain evidence="7">STM</strain>
    </source>
</reference>
<dbReference type="PROSITE" id="PS51257">
    <property type="entry name" value="PROKAR_LIPOPROTEIN"/>
    <property type="match status" value="1"/>
</dbReference>
<feature type="domain" description="Peptidase S49" evidence="6">
    <location>
        <begin position="125"/>
        <end position="192"/>
    </location>
</feature>
<evidence type="ECO:0000313" key="7">
    <source>
        <dbReference type="EMBL" id="KAA6319557.1"/>
    </source>
</evidence>
<dbReference type="CDD" id="cd07018">
    <property type="entry name" value="S49_SppA_67K_type"/>
    <property type="match status" value="1"/>
</dbReference>
<dbReference type="InterPro" id="IPR002142">
    <property type="entry name" value="Peptidase_S49"/>
</dbReference>
<feature type="non-terminal residue" evidence="7">
    <location>
        <position position="192"/>
    </location>
</feature>
<keyword evidence="5" id="KW-1133">Transmembrane helix</keyword>
<keyword evidence="5" id="KW-0472">Membrane</keyword>
<dbReference type="GO" id="GO:0008236">
    <property type="term" value="F:serine-type peptidase activity"/>
    <property type="evidence" value="ECO:0007669"/>
    <property type="project" value="UniProtKB-KW"/>
</dbReference>
<evidence type="ECO:0000259" key="6">
    <source>
        <dbReference type="Pfam" id="PF01343"/>
    </source>
</evidence>
<keyword evidence="5" id="KW-0812">Transmembrane</keyword>
<comment type="similarity">
    <text evidence="1">Belongs to the peptidase S49 family.</text>
</comment>
<dbReference type="PANTHER" id="PTHR33209:SF1">
    <property type="entry name" value="PEPTIDASE S49 DOMAIN-CONTAINING PROTEIN"/>
    <property type="match status" value="1"/>
</dbReference>
<evidence type="ECO:0000256" key="1">
    <source>
        <dbReference type="ARBA" id="ARBA00008683"/>
    </source>
</evidence>
<evidence type="ECO:0000256" key="5">
    <source>
        <dbReference type="SAM" id="Phobius"/>
    </source>
</evidence>
<dbReference type="PANTHER" id="PTHR33209">
    <property type="entry name" value="PROTEASE 4"/>
    <property type="match status" value="1"/>
</dbReference>
<accession>A0A5J4QD07</accession>
<dbReference type="AlphaFoldDB" id="A0A5J4QD07"/>
<dbReference type="EMBL" id="SNRY01003843">
    <property type="protein sequence ID" value="KAA6319557.1"/>
    <property type="molecule type" value="Genomic_DNA"/>
</dbReference>
<protein>
    <submittedName>
        <fullName evidence="7">Protease 4</fullName>
        <ecNumber evidence="7">3.4.21.-</ecNumber>
    </submittedName>
</protein>
<comment type="caution">
    <text evidence="7">The sequence shown here is derived from an EMBL/GenBank/DDBJ whole genome shotgun (WGS) entry which is preliminary data.</text>
</comment>
<dbReference type="GO" id="GO:0006508">
    <property type="term" value="P:proteolysis"/>
    <property type="evidence" value="ECO:0007669"/>
    <property type="project" value="UniProtKB-KW"/>
</dbReference>
<gene>
    <name evidence="7" type="ORF">EZS27_030568</name>
</gene>
<organism evidence="7">
    <name type="scientific">termite gut metagenome</name>
    <dbReference type="NCBI Taxonomy" id="433724"/>
    <lineage>
        <taxon>unclassified sequences</taxon>
        <taxon>metagenomes</taxon>
        <taxon>organismal metagenomes</taxon>
    </lineage>
</organism>
<keyword evidence="4" id="KW-0720">Serine protease</keyword>
<feature type="transmembrane region" description="Helical" evidence="5">
    <location>
        <begin position="12"/>
        <end position="35"/>
    </location>
</feature>
<keyword evidence="3 7" id="KW-0378">Hydrolase</keyword>
<evidence type="ECO:0000256" key="2">
    <source>
        <dbReference type="ARBA" id="ARBA00022670"/>
    </source>
</evidence>
<dbReference type="EC" id="3.4.21.-" evidence="7"/>